<proteinExistence type="predicted"/>
<dbReference type="PROSITE" id="PS50084">
    <property type="entry name" value="KH_TYPE_1"/>
    <property type="match status" value="1"/>
</dbReference>
<dbReference type="OrthoDB" id="442947at2759"/>
<feature type="domain" description="K Homology" evidence="2">
    <location>
        <begin position="142"/>
        <end position="214"/>
    </location>
</feature>
<evidence type="ECO:0000256" key="1">
    <source>
        <dbReference type="PROSITE-ProRule" id="PRU00117"/>
    </source>
</evidence>
<reference evidence="3" key="1">
    <citation type="submission" date="2021-02" db="EMBL/GenBank/DDBJ databases">
        <authorList>
            <person name="Dougan E. K."/>
            <person name="Rhodes N."/>
            <person name="Thang M."/>
            <person name="Chan C."/>
        </authorList>
    </citation>
    <scope>NUCLEOTIDE SEQUENCE</scope>
</reference>
<dbReference type="InterPro" id="IPR039637">
    <property type="entry name" value="CNOT7/CNOT8/Pop2"/>
</dbReference>
<name>A0A812TYT4_9DINO</name>
<dbReference type="Gene3D" id="3.30.420.10">
    <property type="entry name" value="Ribonuclease H-like superfamily/Ribonuclease H"/>
    <property type="match status" value="1"/>
</dbReference>
<dbReference type="CDD" id="cd00105">
    <property type="entry name" value="KH-I"/>
    <property type="match status" value="1"/>
</dbReference>
<protein>
    <submittedName>
        <fullName evidence="3">CNOT7 protein</fullName>
    </submittedName>
</protein>
<keyword evidence="1" id="KW-0694">RNA-binding</keyword>
<dbReference type="InterPro" id="IPR004088">
    <property type="entry name" value="KH_dom_type_1"/>
</dbReference>
<dbReference type="Proteomes" id="UP000604046">
    <property type="component" value="Unassembled WGS sequence"/>
</dbReference>
<sequence>MQYNYSMMKCNVELHPALCITFAVADANGKRPFGVSAWKFNFHFDPHKGFYDEDFLQKVFTPTQLARHREQGIYPYLFGEEALGTSLVLTEESQYILFSSENQINQSSRLWRSSGSPYVDCRERRMTSAPSGKRPGVIPGAPGAPREIMVPAEVVSGLIGRGGSIIKSIRQRAGGQCRISLLQPEVPGGPQVCRITGPEELLQRAEELVQIRLNELLTTRGIRPAGGAWAPAYPQ</sequence>
<dbReference type="GO" id="GO:0003723">
    <property type="term" value="F:RNA binding"/>
    <property type="evidence" value="ECO:0007669"/>
    <property type="project" value="UniProtKB-UniRule"/>
</dbReference>
<dbReference type="GO" id="GO:0004535">
    <property type="term" value="F:poly(A)-specific ribonuclease activity"/>
    <property type="evidence" value="ECO:0007669"/>
    <property type="project" value="InterPro"/>
</dbReference>
<accession>A0A812TYT4</accession>
<dbReference type="Gene3D" id="3.30.1370.10">
    <property type="entry name" value="K Homology domain, type 1"/>
    <property type="match status" value="1"/>
</dbReference>
<evidence type="ECO:0000259" key="2">
    <source>
        <dbReference type="SMART" id="SM00322"/>
    </source>
</evidence>
<dbReference type="InterPro" id="IPR036612">
    <property type="entry name" value="KH_dom_type_1_sf"/>
</dbReference>
<dbReference type="PANTHER" id="PTHR10797">
    <property type="entry name" value="CCR4-NOT TRANSCRIPTION COMPLEX SUBUNIT"/>
    <property type="match status" value="1"/>
</dbReference>
<dbReference type="AlphaFoldDB" id="A0A812TYT4"/>
<dbReference type="InterPro" id="IPR012337">
    <property type="entry name" value="RNaseH-like_sf"/>
</dbReference>
<dbReference type="GO" id="GO:0030014">
    <property type="term" value="C:CCR4-NOT complex"/>
    <property type="evidence" value="ECO:0007669"/>
    <property type="project" value="InterPro"/>
</dbReference>
<dbReference type="InterPro" id="IPR036397">
    <property type="entry name" value="RNaseH_sf"/>
</dbReference>
<dbReference type="SMART" id="SM00322">
    <property type="entry name" value="KH"/>
    <property type="match status" value="1"/>
</dbReference>
<dbReference type="InterPro" id="IPR004087">
    <property type="entry name" value="KH_dom"/>
</dbReference>
<keyword evidence="4" id="KW-1185">Reference proteome</keyword>
<dbReference type="SUPFAM" id="SSF54791">
    <property type="entry name" value="Eukaryotic type KH-domain (KH-domain type I)"/>
    <property type="match status" value="1"/>
</dbReference>
<dbReference type="Pfam" id="PF00013">
    <property type="entry name" value="KH_1"/>
    <property type="match status" value="1"/>
</dbReference>
<comment type="caution">
    <text evidence="3">The sequence shown here is derived from an EMBL/GenBank/DDBJ whole genome shotgun (WGS) entry which is preliminary data.</text>
</comment>
<evidence type="ECO:0000313" key="3">
    <source>
        <dbReference type="EMBL" id="CAE7547052.1"/>
    </source>
</evidence>
<organism evidence="3 4">
    <name type="scientific">Symbiodinium natans</name>
    <dbReference type="NCBI Taxonomy" id="878477"/>
    <lineage>
        <taxon>Eukaryota</taxon>
        <taxon>Sar</taxon>
        <taxon>Alveolata</taxon>
        <taxon>Dinophyceae</taxon>
        <taxon>Suessiales</taxon>
        <taxon>Symbiodiniaceae</taxon>
        <taxon>Symbiodinium</taxon>
    </lineage>
</organism>
<feature type="non-terminal residue" evidence="3">
    <location>
        <position position="235"/>
    </location>
</feature>
<dbReference type="EMBL" id="CAJNDS010002619">
    <property type="protein sequence ID" value="CAE7547052.1"/>
    <property type="molecule type" value="Genomic_DNA"/>
</dbReference>
<dbReference type="SUPFAM" id="SSF53098">
    <property type="entry name" value="Ribonuclease H-like"/>
    <property type="match status" value="1"/>
</dbReference>
<gene>
    <name evidence="3" type="primary">CNOT7</name>
    <name evidence="3" type="ORF">SNAT2548_LOCUS30700</name>
</gene>
<evidence type="ECO:0000313" key="4">
    <source>
        <dbReference type="Proteomes" id="UP000604046"/>
    </source>
</evidence>